<dbReference type="SUPFAM" id="SSF46626">
    <property type="entry name" value="Cytochrome c"/>
    <property type="match status" value="1"/>
</dbReference>
<keyword evidence="5 6" id="KW-0408">Iron</keyword>
<evidence type="ECO:0000313" key="9">
    <source>
        <dbReference type="EMBL" id="MBP1992417.1"/>
    </source>
</evidence>
<gene>
    <name evidence="9" type="ORF">J2Z66_004025</name>
</gene>
<keyword evidence="2 6" id="KW-0349">Heme</keyword>
<feature type="domain" description="Cytochrome c" evidence="8">
    <location>
        <begin position="34"/>
        <end position="119"/>
    </location>
</feature>
<dbReference type="EMBL" id="JAGGLB010000013">
    <property type="protein sequence ID" value="MBP1992417.1"/>
    <property type="molecule type" value="Genomic_DNA"/>
</dbReference>
<evidence type="ECO:0000259" key="8">
    <source>
        <dbReference type="PROSITE" id="PS51007"/>
    </source>
</evidence>
<dbReference type="PROSITE" id="PS51007">
    <property type="entry name" value="CYTC"/>
    <property type="match status" value="1"/>
</dbReference>
<accession>A0ABS4IXW7</accession>
<evidence type="ECO:0000313" key="10">
    <source>
        <dbReference type="Proteomes" id="UP001519287"/>
    </source>
</evidence>
<dbReference type="PANTHER" id="PTHR37823:SF4">
    <property type="entry name" value="MENAQUINOL-CYTOCHROME C REDUCTASE CYTOCHROME B_C SUBUNIT"/>
    <property type="match status" value="1"/>
</dbReference>
<dbReference type="Gene3D" id="1.10.760.10">
    <property type="entry name" value="Cytochrome c-like domain"/>
    <property type="match status" value="1"/>
</dbReference>
<comment type="caution">
    <text evidence="9">The sequence shown here is derived from an EMBL/GenBank/DDBJ whole genome shotgun (WGS) entry which is preliminary data.</text>
</comment>
<proteinExistence type="predicted"/>
<dbReference type="Proteomes" id="UP001519287">
    <property type="component" value="Unassembled WGS sequence"/>
</dbReference>
<evidence type="ECO:0000256" key="2">
    <source>
        <dbReference type="ARBA" id="ARBA00022617"/>
    </source>
</evidence>
<keyword evidence="4" id="KW-0249">Electron transport</keyword>
<dbReference type="Pfam" id="PF13442">
    <property type="entry name" value="Cytochrome_CBB3"/>
    <property type="match status" value="1"/>
</dbReference>
<organism evidence="9 10">
    <name type="scientific">Paenibacillus eucommiae</name>
    <dbReference type="NCBI Taxonomy" id="1355755"/>
    <lineage>
        <taxon>Bacteria</taxon>
        <taxon>Bacillati</taxon>
        <taxon>Bacillota</taxon>
        <taxon>Bacilli</taxon>
        <taxon>Bacillales</taxon>
        <taxon>Paenibacillaceae</taxon>
        <taxon>Paenibacillus</taxon>
    </lineage>
</organism>
<evidence type="ECO:0000256" key="4">
    <source>
        <dbReference type="ARBA" id="ARBA00022982"/>
    </source>
</evidence>
<feature type="chain" id="PRO_5045678001" evidence="7">
    <location>
        <begin position="21"/>
        <end position="119"/>
    </location>
</feature>
<feature type="signal peptide" evidence="7">
    <location>
        <begin position="1"/>
        <end position="20"/>
    </location>
</feature>
<dbReference type="RefSeq" id="WP_209973404.1">
    <property type="nucleotide sequence ID" value="NZ_JAGGLB010000013.1"/>
</dbReference>
<evidence type="ECO:0000256" key="3">
    <source>
        <dbReference type="ARBA" id="ARBA00022723"/>
    </source>
</evidence>
<evidence type="ECO:0000256" key="6">
    <source>
        <dbReference type="PROSITE-ProRule" id="PRU00433"/>
    </source>
</evidence>
<evidence type="ECO:0000256" key="7">
    <source>
        <dbReference type="SAM" id="SignalP"/>
    </source>
</evidence>
<dbReference type="PROSITE" id="PS51257">
    <property type="entry name" value="PROKAR_LIPOPROTEIN"/>
    <property type="match status" value="1"/>
</dbReference>
<evidence type="ECO:0000256" key="5">
    <source>
        <dbReference type="ARBA" id="ARBA00023004"/>
    </source>
</evidence>
<dbReference type="InterPro" id="IPR009056">
    <property type="entry name" value="Cyt_c-like_dom"/>
</dbReference>
<keyword evidence="10" id="KW-1185">Reference proteome</keyword>
<sequence length="119" mass="12779">MKKIAFPMLLIILLISGISACSKSGGNEVTPVPSPAASGETTVDTTAKATELYKNFCITCHGSSLPRMEAPDLQKVGERLSAEQIVKQIEKGGNGMPGFRVSMKDEEIQILANWLADQK</sequence>
<reference evidence="9 10" key="1">
    <citation type="submission" date="2021-03" db="EMBL/GenBank/DDBJ databases">
        <title>Genomic Encyclopedia of Type Strains, Phase IV (KMG-IV): sequencing the most valuable type-strain genomes for metagenomic binning, comparative biology and taxonomic classification.</title>
        <authorList>
            <person name="Goeker M."/>
        </authorList>
    </citation>
    <scope>NUCLEOTIDE SEQUENCE [LARGE SCALE GENOMIC DNA]</scope>
    <source>
        <strain evidence="9 10">DSM 26048</strain>
    </source>
</reference>
<keyword evidence="3 6" id="KW-0479">Metal-binding</keyword>
<dbReference type="PANTHER" id="PTHR37823">
    <property type="entry name" value="CYTOCHROME C-553-LIKE"/>
    <property type="match status" value="1"/>
</dbReference>
<dbReference type="InterPro" id="IPR036909">
    <property type="entry name" value="Cyt_c-like_dom_sf"/>
</dbReference>
<evidence type="ECO:0000256" key="1">
    <source>
        <dbReference type="ARBA" id="ARBA00022448"/>
    </source>
</evidence>
<name>A0ABS4IXW7_9BACL</name>
<dbReference type="InterPro" id="IPR051811">
    <property type="entry name" value="Cytochrome_c550/c551-like"/>
</dbReference>
<protein>
    <submittedName>
        <fullName evidence="9">Cytochrome c551</fullName>
    </submittedName>
</protein>
<keyword evidence="1" id="KW-0813">Transport</keyword>
<keyword evidence="7" id="KW-0732">Signal</keyword>